<dbReference type="GO" id="GO:0005886">
    <property type="term" value="C:plasma membrane"/>
    <property type="evidence" value="ECO:0007669"/>
    <property type="project" value="UniProtKB-SubCell"/>
</dbReference>
<dbReference type="PANTHER" id="PTHR30221:SF18">
    <property type="entry name" value="SLL0590 PROTEIN"/>
    <property type="match status" value="1"/>
</dbReference>
<dbReference type="InterPro" id="IPR014710">
    <property type="entry name" value="RmlC-like_jellyroll"/>
</dbReference>
<evidence type="ECO:0000256" key="7">
    <source>
        <dbReference type="SAM" id="Phobius"/>
    </source>
</evidence>
<keyword evidence="4 7" id="KW-0812">Transmembrane</keyword>
<evidence type="ECO:0000256" key="4">
    <source>
        <dbReference type="ARBA" id="ARBA00022692"/>
    </source>
</evidence>
<dbReference type="SUPFAM" id="SSF51206">
    <property type="entry name" value="cAMP-binding domain-like"/>
    <property type="match status" value="1"/>
</dbReference>
<dbReference type="PROSITE" id="PS00888">
    <property type="entry name" value="CNMP_BINDING_1"/>
    <property type="match status" value="1"/>
</dbReference>
<evidence type="ECO:0000256" key="1">
    <source>
        <dbReference type="ARBA" id="ARBA00004651"/>
    </source>
</evidence>
<dbReference type="SUPFAM" id="SSF50182">
    <property type="entry name" value="Sm-like ribonucleoproteins"/>
    <property type="match status" value="1"/>
</dbReference>
<dbReference type="InterPro" id="IPR018490">
    <property type="entry name" value="cNMP-bd_dom_sf"/>
</dbReference>
<evidence type="ECO:0000259" key="8">
    <source>
        <dbReference type="PROSITE" id="PS50042"/>
    </source>
</evidence>
<keyword evidence="3" id="KW-1003">Cell membrane</keyword>
<dbReference type="InterPro" id="IPR006685">
    <property type="entry name" value="MscS_channel_2nd"/>
</dbReference>
<dbReference type="Pfam" id="PF00027">
    <property type="entry name" value="cNMP_binding"/>
    <property type="match status" value="1"/>
</dbReference>
<dbReference type="Pfam" id="PF00924">
    <property type="entry name" value="MS_channel_2nd"/>
    <property type="match status" value="1"/>
</dbReference>
<dbReference type="CDD" id="cd00038">
    <property type="entry name" value="CAP_ED"/>
    <property type="match status" value="1"/>
</dbReference>
<evidence type="ECO:0000256" key="2">
    <source>
        <dbReference type="ARBA" id="ARBA00008017"/>
    </source>
</evidence>
<dbReference type="AlphaFoldDB" id="A0A1I2G0A6"/>
<evidence type="ECO:0000256" key="6">
    <source>
        <dbReference type="ARBA" id="ARBA00023136"/>
    </source>
</evidence>
<feature type="transmembrane region" description="Helical" evidence="7">
    <location>
        <begin position="45"/>
        <end position="63"/>
    </location>
</feature>
<feature type="transmembrane region" description="Helical" evidence="7">
    <location>
        <begin position="117"/>
        <end position="139"/>
    </location>
</feature>
<dbReference type="RefSeq" id="WP_091544809.1">
    <property type="nucleotide sequence ID" value="NZ_FONY01000016.1"/>
</dbReference>
<dbReference type="SMART" id="SM00100">
    <property type="entry name" value="cNMP"/>
    <property type="match status" value="1"/>
</dbReference>
<dbReference type="Gene3D" id="1.10.287.1260">
    <property type="match status" value="1"/>
</dbReference>
<dbReference type="InterPro" id="IPR018488">
    <property type="entry name" value="cNMP-bd_CS"/>
</dbReference>
<dbReference type="Gene3D" id="3.30.70.100">
    <property type="match status" value="1"/>
</dbReference>
<sequence>MNDFDYDDYLMIALSYLIDIFFIWIIFKIGTFLPLKPRKKKMISSLLAVLAFSLLYLSENYIFGITDKFTDKHKEYAQYGVGVAWWLSIAYFFSQLAHSVLWEGIFARQQQSIVPQLFRNIFDAIVYAIALILIMHFIFGQPANGLIAASSVLAFILGIAARDALATIFLGISLSLNESLKKGDWITINHQTGQIIDMDWRAVTLQTLQNAILIIPNNVFANATIANHSRTQPHKMLEITILQSYEHSPQRVKDLLLKSASQSFLVLKDPKPQVFVSKYEKDGIRYTLQVYTNEWQDLKVSNEVLSIAWYAFYREGIDWDLDPSTQILPHLQVPEDKSDEEITKHVTILKNKGIFTALNERELTAMIAIAKKKVYGALEVIVKQGDEGSSLFYVAEGVLEVLIDQEDGSKLKVAELKNGDIFGEMALLTGQRRTATVVAVTEVALYEISKEIITPVIDHRRQILNDMSMLLAQREVENYLKKLDYKDQDRERKLQEAESKFMQLINQFFGS</sequence>
<evidence type="ECO:0000313" key="9">
    <source>
        <dbReference type="EMBL" id="SFF11012.1"/>
    </source>
</evidence>
<organism evidence="9 10">
    <name type="scientific">Thermoflexibacter ruber</name>
    <dbReference type="NCBI Taxonomy" id="1003"/>
    <lineage>
        <taxon>Bacteria</taxon>
        <taxon>Pseudomonadati</taxon>
        <taxon>Bacteroidota</taxon>
        <taxon>Cytophagia</taxon>
        <taxon>Cytophagales</taxon>
        <taxon>Thermoflexibacteraceae</taxon>
        <taxon>Thermoflexibacter</taxon>
    </lineage>
</organism>
<dbReference type="PRINTS" id="PR00103">
    <property type="entry name" value="CAMPKINASE"/>
</dbReference>
<keyword evidence="6 7" id="KW-0472">Membrane</keyword>
<feature type="transmembrane region" description="Helical" evidence="7">
    <location>
        <begin position="12"/>
        <end position="33"/>
    </location>
</feature>
<dbReference type="Gene3D" id="2.30.30.60">
    <property type="match status" value="1"/>
</dbReference>
<feature type="domain" description="Cyclic nucleotide-binding" evidence="8">
    <location>
        <begin position="354"/>
        <end position="457"/>
    </location>
</feature>
<dbReference type="PROSITE" id="PS50042">
    <property type="entry name" value="CNMP_BINDING_3"/>
    <property type="match status" value="1"/>
</dbReference>
<protein>
    <submittedName>
        <fullName evidence="9">Small-conductance mechanosensitive channel</fullName>
    </submittedName>
</protein>
<dbReference type="Gene3D" id="2.60.120.10">
    <property type="entry name" value="Jelly Rolls"/>
    <property type="match status" value="1"/>
</dbReference>
<dbReference type="GO" id="GO:0008381">
    <property type="term" value="F:mechanosensitive monoatomic ion channel activity"/>
    <property type="evidence" value="ECO:0007669"/>
    <property type="project" value="InterPro"/>
</dbReference>
<evidence type="ECO:0000256" key="5">
    <source>
        <dbReference type="ARBA" id="ARBA00022989"/>
    </source>
</evidence>
<dbReference type="InterPro" id="IPR049278">
    <property type="entry name" value="MS_channel_C"/>
</dbReference>
<dbReference type="InterPro" id="IPR010920">
    <property type="entry name" value="LSM_dom_sf"/>
</dbReference>
<dbReference type="InterPro" id="IPR045275">
    <property type="entry name" value="MscS_archaea/bacteria_type"/>
</dbReference>
<dbReference type="Proteomes" id="UP000199513">
    <property type="component" value="Unassembled WGS sequence"/>
</dbReference>
<comment type="similarity">
    <text evidence="2">Belongs to the MscS (TC 1.A.23) family.</text>
</comment>
<dbReference type="InterPro" id="IPR023408">
    <property type="entry name" value="MscS_beta-dom_sf"/>
</dbReference>
<evidence type="ECO:0000256" key="3">
    <source>
        <dbReference type="ARBA" id="ARBA00022475"/>
    </source>
</evidence>
<keyword evidence="5 7" id="KW-1133">Transmembrane helix</keyword>
<name>A0A1I2G0A6_9BACT</name>
<feature type="transmembrane region" description="Helical" evidence="7">
    <location>
        <begin position="145"/>
        <end position="172"/>
    </location>
</feature>
<accession>A0A1I2G0A6</accession>
<dbReference type="PROSITE" id="PS00889">
    <property type="entry name" value="CNMP_BINDING_2"/>
    <property type="match status" value="1"/>
</dbReference>
<comment type="subcellular location">
    <subcellularLocation>
        <location evidence="1">Cell membrane</location>
        <topology evidence="1">Multi-pass membrane protein</topology>
    </subcellularLocation>
</comment>
<dbReference type="Pfam" id="PF21082">
    <property type="entry name" value="MS_channel_3rd"/>
    <property type="match status" value="1"/>
</dbReference>
<gene>
    <name evidence="9" type="ORF">SAMN04488541_101629</name>
</gene>
<feature type="transmembrane region" description="Helical" evidence="7">
    <location>
        <begin position="83"/>
        <end position="105"/>
    </location>
</feature>
<dbReference type="PANTHER" id="PTHR30221">
    <property type="entry name" value="SMALL-CONDUCTANCE MECHANOSENSITIVE CHANNEL"/>
    <property type="match status" value="1"/>
</dbReference>
<dbReference type="STRING" id="1003.SAMN04488541_101629"/>
<dbReference type="EMBL" id="FONY01000016">
    <property type="protein sequence ID" value="SFF11012.1"/>
    <property type="molecule type" value="Genomic_DNA"/>
</dbReference>
<proteinExistence type="inferred from homology"/>
<keyword evidence="10" id="KW-1185">Reference proteome</keyword>
<reference evidence="9 10" key="1">
    <citation type="submission" date="2016-10" db="EMBL/GenBank/DDBJ databases">
        <authorList>
            <person name="de Groot N.N."/>
        </authorList>
    </citation>
    <scope>NUCLEOTIDE SEQUENCE [LARGE SCALE GENOMIC DNA]</scope>
    <source>
        <strain>GEY</strain>
        <strain evidence="10">DSM 9560</strain>
    </source>
</reference>
<evidence type="ECO:0000313" key="10">
    <source>
        <dbReference type="Proteomes" id="UP000199513"/>
    </source>
</evidence>
<dbReference type="SUPFAM" id="SSF82689">
    <property type="entry name" value="Mechanosensitive channel protein MscS (YggB), C-terminal domain"/>
    <property type="match status" value="1"/>
</dbReference>
<dbReference type="InterPro" id="IPR011066">
    <property type="entry name" value="MscS_channel_C_sf"/>
</dbReference>
<dbReference type="OrthoDB" id="9809206at2"/>
<dbReference type="InterPro" id="IPR000595">
    <property type="entry name" value="cNMP-bd_dom"/>
</dbReference>